<evidence type="ECO:0000313" key="5">
    <source>
        <dbReference type="Proteomes" id="UP000005361"/>
    </source>
</evidence>
<evidence type="ECO:0000259" key="3">
    <source>
        <dbReference type="Pfam" id="PF00171"/>
    </source>
</evidence>
<dbReference type="InterPro" id="IPR015590">
    <property type="entry name" value="Aldehyde_DH_dom"/>
</dbReference>
<organism evidence="4 5">
    <name type="scientific">Pelosinus fermentans JBW45</name>
    <dbReference type="NCBI Taxonomy" id="1192197"/>
    <lineage>
        <taxon>Bacteria</taxon>
        <taxon>Bacillati</taxon>
        <taxon>Bacillota</taxon>
        <taxon>Negativicutes</taxon>
        <taxon>Selenomonadales</taxon>
        <taxon>Sporomusaceae</taxon>
        <taxon>Pelosinus</taxon>
    </lineage>
</organism>
<reference evidence="4 5" key="1">
    <citation type="journal article" date="2015" name="Genome Announc.">
        <title>Complete Genome Sequence of Pelosinus fermentans JBW45, a Member of a Remarkably Competitive Group of Negativicutes in the Firmicutes Phylum.</title>
        <authorList>
            <person name="De Leon K.B."/>
            <person name="Utturkar S.M."/>
            <person name="Camilleri L.B."/>
            <person name="Elias D.A."/>
            <person name="Arkin A.P."/>
            <person name="Fields M.W."/>
            <person name="Brown S.D."/>
            <person name="Wall J.D."/>
        </authorList>
    </citation>
    <scope>NUCLEOTIDE SEQUENCE [LARGE SCALE GENOMIC DNA]</scope>
    <source>
        <strain evidence="4 5">JBW45</strain>
    </source>
</reference>
<dbReference type="EMBL" id="CP010978">
    <property type="protein sequence ID" value="AJQ29855.1"/>
    <property type="molecule type" value="Genomic_DNA"/>
</dbReference>
<evidence type="ECO:0000313" key="4">
    <source>
        <dbReference type="EMBL" id="AJQ29855.1"/>
    </source>
</evidence>
<dbReference type="FunFam" id="3.40.605.10:FF:000007">
    <property type="entry name" value="NAD/NADP-dependent betaine aldehyde dehydrogenase"/>
    <property type="match status" value="1"/>
</dbReference>
<dbReference type="Pfam" id="PF00171">
    <property type="entry name" value="Aldedh"/>
    <property type="match status" value="1"/>
</dbReference>
<dbReference type="KEGG" id="pft:JBW_04526"/>
<dbReference type="InterPro" id="IPR016163">
    <property type="entry name" value="Ald_DH_C"/>
</dbReference>
<dbReference type="OrthoDB" id="9762913at2"/>
<keyword evidence="2 4" id="KW-0560">Oxidoreductase</keyword>
<dbReference type="PANTHER" id="PTHR42991:SF1">
    <property type="entry name" value="ALDEHYDE DEHYDROGENASE"/>
    <property type="match status" value="1"/>
</dbReference>
<dbReference type="AlphaFoldDB" id="A0A0C5QCW6"/>
<proteinExistence type="inferred from homology"/>
<accession>A0A0C5QCW6</accession>
<protein>
    <submittedName>
        <fullName evidence="4">Lactaldehyde dehydrogenase</fullName>
        <ecNumber evidence="4">1.2.1.22</ecNumber>
    </submittedName>
</protein>
<dbReference type="RefSeq" id="WP_045820647.1">
    <property type="nucleotide sequence ID" value="NZ_CP010978.1"/>
</dbReference>
<dbReference type="HOGENOM" id="CLU_005391_1_0_9"/>
<evidence type="ECO:0000256" key="2">
    <source>
        <dbReference type="ARBA" id="ARBA00023002"/>
    </source>
</evidence>
<evidence type="ECO:0000256" key="1">
    <source>
        <dbReference type="ARBA" id="ARBA00009986"/>
    </source>
</evidence>
<dbReference type="GO" id="GO:0008911">
    <property type="term" value="F:lactaldehyde dehydrogenase (NAD+) activity"/>
    <property type="evidence" value="ECO:0007669"/>
    <property type="project" value="UniProtKB-EC"/>
</dbReference>
<dbReference type="STRING" id="1192197.JBW_04526"/>
<dbReference type="PANTHER" id="PTHR42991">
    <property type="entry name" value="ALDEHYDE DEHYDROGENASE"/>
    <property type="match status" value="1"/>
</dbReference>
<name>A0A0C5QCW6_9FIRM</name>
<dbReference type="EC" id="1.2.1.22" evidence="4"/>
<dbReference type="Gene3D" id="3.40.605.10">
    <property type="entry name" value="Aldehyde Dehydrogenase, Chain A, domain 1"/>
    <property type="match status" value="1"/>
</dbReference>
<dbReference type="SUPFAM" id="SSF53720">
    <property type="entry name" value="ALDH-like"/>
    <property type="match status" value="1"/>
</dbReference>
<reference evidence="5" key="2">
    <citation type="submission" date="2015-02" db="EMBL/GenBank/DDBJ databases">
        <title>Complete Genome Sequence of Pelosinus fermentans JBW45.</title>
        <authorList>
            <person name="De Leon K.B."/>
            <person name="Utturkar S.M."/>
            <person name="Camilleri L.B."/>
            <person name="Arkin A.P."/>
            <person name="Fields M.W."/>
            <person name="Brown S.D."/>
            <person name="Wall J.D."/>
        </authorList>
    </citation>
    <scope>NUCLEOTIDE SEQUENCE [LARGE SCALE GENOMIC DNA]</scope>
    <source>
        <strain evidence="5">JBW45</strain>
    </source>
</reference>
<dbReference type="Proteomes" id="UP000005361">
    <property type="component" value="Chromosome"/>
</dbReference>
<dbReference type="InterPro" id="IPR016162">
    <property type="entry name" value="Ald_DH_N"/>
</dbReference>
<sequence length="472" mass="51110">MKEYGLFINGEWKVTDEKIGVVSKATGSEVALISVAGEAEVKDAVDAAEKAFKTIHIEPYRRYEILMKASRILMEKQKQMAEFLVQEVGKPIKEAMAEVARAEQTLILSAEEAKRMTGEMVPLEGAPGCDNRWAFTMRIPVGVVCAITPFNFPLNLACHKIGPALAAGNSVVYKPATVTPLSAVLLCEIFAEAGLPDGYLNLLTGSGAKLGKLLTEEQRIGFYSFTGSPAVGKTLLQNAGFRRVALELGSNSANIVHHDADIKLTAGLCVKHAFANAGQVCISCQRVYVHRSAYKEFCDEAAIHTAQLVMGDPFDPATDIGPMISGAEAIRAEEWVNEAISQGARVLAGGKRRGTWFEPTILTDVQHGMNIVSMEAFAPVFSIVPYDEIEEAIDLVNASIYGLQAGVFTNSLELARLCAMKIETGGVIFNDGATFRTDNMPYGGIKESGIGREGPQYAVKEMTEEKLIVFKF</sequence>
<gene>
    <name evidence="4" type="ORF">JBW_04526</name>
</gene>
<feature type="domain" description="Aldehyde dehydrogenase" evidence="3">
    <location>
        <begin position="16"/>
        <end position="467"/>
    </location>
</feature>
<comment type="similarity">
    <text evidence="1">Belongs to the aldehyde dehydrogenase family.</text>
</comment>
<dbReference type="InterPro" id="IPR016161">
    <property type="entry name" value="Ald_DH/histidinol_DH"/>
</dbReference>
<dbReference type="Gene3D" id="3.40.309.10">
    <property type="entry name" value="Aldehyde Dehydrogenase, Chain A, domain 2"/>
    <property type="match status" value="1"/>
</dbReference>
<dbReference type="InterPro" id="IPR051020">
    <property type="entry name" value="ALDH-related_metabolic_enz"/>
</dbReference>